<evidence type="ECO:0000313" key="2">
    <source>
        <dbReference type="Proteomes" id="UP000585507"/>
    </source>
</evidence>
<evidence type="ECO:0000313" key="1">
    <source>
        <dbReference type="EMBL" id="MBB5534276.1"/>
    </source>
</evidence>
<keyword evidence="2" id="KW-1185">Reference proteome</keyword>
<organism evidence="1 2">
    <name type="scientific">Rhizobium giardinii</name>
    <dbReference type="NCBI Taxonomy" id="56731"/>
    <lineage>
        <taxon>Bacteria</taxon>
        <taxon>Pseudomonadati</taxon>
        <taxon>Pseudomonadota</taxon>
        <taxon>Alphaproteobacteria</taxon>
        <taxon>Hyphomicrobiales</taxon>
        <taxon>Rhizobiaceae</taxon>
        <taxon>Rhizobium/Agrobacterium group</taxon>
        <taxon>Rhizobium</taxon>
    </lineage>
</organism>
<comment type="caution">
    <text evidence="1">The sequence shown here is derived from an EMBL/GenBank/DDBJ whole genome shotgun (WGS) entry which is preliminary data.</text>
</comment>
<sequence length="69" mass="7445">MRINVAASGHILNDRDRALALPLVSVYTALMSNTGAQIIEQVSRGHIAFADRSRASLLLLGLTRGCRVL</sequence>
<dbReference type="EMBL" id="JACHBK010000002">
    <property type="protein sequence ID" value="MBB5534276.1"/>
    <property type="molecule type" value="Genomic_DNA"/>
</dbReference>
<dbReference type="Proteomes" id="UP000585507">
    <property type="component" value="Unassembled WGS sequence"/>
</dbReference>
<protein>
    <submittedName>
        <fullName evidence="1">Uncharacterized protein</fullName>
    </submittedName>
</protein>
<name>A0A7W8X747_9HYPH</name>
<accession>A0A7W8X747</accession>
<proteinExistence type="predicted"/>
<dbReference type="AlphaFoldDB" id="A0A7W8X747"/>
<reference evidence="1 2" key="1">
    <citation type="submission" date="2020-08" db="EMBL/GenBank/DDBJ databases">
        <title>Genomic Encyclopedia of Type Strains, Phase IV (KMG-V): Genome sequencing to study the core and pangenomes of soil and plant-associated prokaryotes.</title>
        <authorList>
            <person name="Whitman W."/>
        </authorList>
    </citation>
    <scope>NUCLEOTIDE SEQUENCE [LARGE SCALE GENOMIC DNA]</scope>
    <source>
        <strain evidence="1 2">SEMIA 4084</strain>
    </source>
</reference>
<dbReference type="RefSeq" id="WP_018326915.1">
    <property type="nucleotide sequence ID" value="NZ_JACHBK010000002.1"/>
</dbReference>
<gene>
    <name evidence="1" type="ORF">GGD55_000947</name>
</gene>